<evidence type="ECO:0000313" key="2">
    <source>
        <dbReference type="Proteomes" id="UP000182841"/>
    </source>
</evidence>
<dbReference type="EMBL" id="FOGO01000003">
    <property type="protein sequence ID" value="SER64772.1"/>
    <property type="molecule type" value="Genomic_DNA"/>
</dbReference>
<name>A0A1H9QWB9_9ACTN</name>
<dbReference type="AlphaFoldDB" id="A0A1H9QWB9"/>
<organism evidence="1 2">
    <name type="scientific">Streptomyces qinglanensis</name>
    <dbReference type="NCBI Taxonomy" id="943816"/>
    <lineage>
        <taxon>Bacteria</taxon>
        <taxon>Bacillati</taxon>
        <taxon>Actinomycetota</taxon>
        <taxon>Actinomycetes</taxon>
        <taxon>Kitasatosporales</taxon>
        <taxon>Streptomycetaceae</taxon>
        <taxon>Streptomyces</taxon>
    </lineage>
</organism>
<protein>
    <recommendedName>
        <fullName evidence="3">LysR substrate-binding domain-containing protein</fullName>
    </recommendedName>
</protein>
<gene>
    <name evidence="1" type="ORF">SAMN05421870_103155</name>
</gene>
<sequence length="105" mass="11992">MRSSEVADRRWFVFPAGTDSRRQSYWSGGEQREGPVVRTVQECRQAVLWNGTVGMTLLDHRPPEGLTVVPLIDLPPSRVVVAWKESDRNPLIRSFVRIALEVYRG</sequence>
<proteinExistence type="predicted"/>
<evidence type="ECO:0008006" key="3">
    <source>
        <dbReference type="Google" id="ProtNLM"/>
    </source>
</evidence>
<dbReference type="Proteomes" id="UP000182841">
    <property type="component" value="Unassembled WGS sequence"/>
</dbReference>
<accession>A0A1H9QWB9</accession>
<evidence type="ECO:0000313" key="1">
    <source>
        <dbReference type="EMBL" id="SER64772.1"/>
    </source>
</evidence>
<keyword evidence="2" id="KW-1185">Reference proteome</keyword>
<reference evidence="2" key="1">
    <citation type="submission" date="2016-10" db="EMBL/GenBank/DDBJ databases">
        <authorList>
            <person name="Varghese N."/>
            <person name="Submissions S."/>
        </authorList>
    </citation>
    <scope>NUCLEOTIDE SEQUENCE [LARGE SCALE GENOMIC DNA]</scope>
    <source>
        <strain evidence="2">CGMCC 4.6825</strain>
    </source>
</reference>